<organism evidence="2 3">
    <name type="scientific">Ruegeria spongiae</name>
    <dbReference type="NCBI Taxonomy" id="2942209"/>
    <lineage>
        <taxon>Bacteria</taxon>
        <taxon>Pseudomonadati</taxon>
        <taxon>Pseudomonadota</taxon>
        <taxon>Alphaproteobacteria</taxon>
        <taxon>Rhodobacterales</taxon>
        <taxon>Roseobacteraceae</taxon>
        <taxon>Ruegeria</taxon>
    </lineage>
</organism>
<feature type="compositionally biased region" description="Basic and acidic residues" evidence="1">
    <location>
        <begin position="139"/>
        <end position="164"/>
    </location>
</feature>
<reference evidence="2" key="1">
    <citation type="submission" date="2022-05" db="EMBL/GenBank/DDBJ databases">
        <authorList>
            <person name="Park J.-S."/>
        </authorList>
    </citation>
    <scope>NUCLEOTIDE SEQUENCE</scope>
    <source>
        <strain evidence="2">2012CJ41-6</strain>
    </source>
</reference>
<comment type="caution">
    <text evidence="2">The sequence shown here is derived from an EMBL/GenBank/DDBJ whole genome shotgun (WGS) entry which is preliminary data.</text>
</comment>
<evidence type="ECO:0000313" key="3">
    <source>
        <dbReference type="Proteomes" id="UP001203880"/>
    </source>
</evidence>
<protein>
    <submittedName>
        <fullName evidence="2">DUF3102 domain-containing protein</fullName>
    </submittedName>
</protein>
<keyword evidence="3" id="KW-1185">Reference proteome</keyword>
<dbReference type="InterPro" id="IPR021451">
    <property type="entry name" value="DUF3102"/>
</dbReference>
<feature type="region of interest" description="Disordered" evidence="1">
    <location>
        <begin position="139"/>
        <end position="186"/>
    </location>
</feature>
<evidence type="ECO:0000313" key="2">
    <source>
        <dbReference type="EMBL" id="MCL6285995.1"/>
    </source>
</evidence>
<name>A0ABT0Q814_9RHOB</name>
<sequence>MLDRSERPAYPTTSPCPSLTETARLAVSVNSKHREVQRLGRTAKEIAAEIGEELIKVKQKLAHGEFMPWVKAECAFSERSAQDYMKIAKAKTQRAADFNRCDSIREVLAMGKPKAEPQTQRRAATLDDLRKVERLRALRDDPGAAEGERKNAQAKLDEIEKEVGPIDGVKQQPKGRKKNDLRKETRRKACTIMDRLTPIMKPKVRSGVINALMIAYGDNPEKLDELLTELTH</sequence>
<dbReference type="Proteomes" id="UP001203880">
    <property type="component" value="Unassembled WGS sequence"/>
</dbReference>
<evidence type="ECO:0000256" key="1">
    <source>
        <dbReference type="SAM" id="MobiDB-lite"/>
    </source>
</evidence>
<accession>A0ABT0Q814</accession>
<gene>
    <name evidence="2" type="ORF">M3P21_20990</name>
</gene>
<proteinExistence type="predicted"/>
<dbReference type="Pfam" id="PF11300">
    <property type="entry name" value="DUF3102"/>
    <property type="match status" value="1"/>
</dbReference>
<dbReference type="RefSeq" id="WP_249713320.1">
    <property type="nucleotide sequence ID" value="NZ_JAMFMB010000047.1"/>
</dbReference>
<feature type="compositionally biased region" description="Basic residues" evidence="1">
    <location>
        <begin position="173"/>
        <end position="186"/>
    </location>
</feature>
<dbReference type="EMBL" id="JAMFMB010000047">
    <property type="protein sequence ID" value="MCL6285995.1"/>
    <property type="molecule type" value="Genomic_DNA"/>
</dbReference>